<dbReference type="Pfam" id="PF16916">
    <property type="entry name" value="ZT_dimer"/>
    <property type="match status" value="1"/>
</dbReference>
<dbReference type="InterPro" id="IPR027470">
    <property type="entry name" value="Cation_efflux_CTD"/>
</dbReference>
<evidence type="ECO:0000256" key="3">
    <source>
        <dbReference type="ARBA" id="ARBA00022448"/>
    </source>
</evidence>
<evidence type="ECO:0000256" key="5">
    <source>
        <dbReference type="ARBA" id="ARBA00022692"/>
    </source>
</evidence>
<organism evidence="11 12">
    <name type="scientific">Steinernema glaseri</name>
    <dbReference type="NCBI Taxonomy" id="37863"/>
    <lineage>
        <taxon>Eukaryota</taxon>
        <taxon>Metazoa</taxon>
        <taxon>Ecdysozoa</taxon>
        <taxon>Nematoda</taxon>
        <taxon>Chromadorea</taxon>
        <taxon>Rhabditida</taxon>
        <taxon>Tylenchina</taxon>
        <taxon>Panagrolaimomorpha</taxon>
        <taxon>Strongyloidoidea</taxon>
        <taxon>Steinernematidae</taxon>
        <taxon>Steinernema</taxon>
    </lineage>
</organism>
<protein>
    <submittedName>
        <fullName evidence="12">ZT_dimer domain-containing protein</fullName>
    </submittedName>
</protein>
<dbReference type="GO" id="GO:0015093">
    <property type="term" value="F:ferrous iron transmembrane transporter activity"/>
    <property type="evidence" value="ECO:0007669"/>
    <property type="project" value="TreeGrafter"/>
</dbReference>
<feature type="domain" description="Cation efflux protein transmembrane" evidence="9">
    <location>
        <begin position="4"/>
        <end position="102"/>
    </location>
</feature>
<dbReference type="Gene3D" id="1.20.1510.10">
    <property type="entry name" value="Cation efflux protein transmembrane domain"/>
    <property type="match status" value="1"/>
</dbReference>
<name>A0A1I8AXC9_9BILA</name>
<evidence type="ECO:0000256" key="6">
    <source>
        <dbReference type="ARBA" id="ARBA00022989"/>
    </source>
</evidence>
<dbReference type="Gene3D" id="3.30.70.1350">
    <property type="entry name" value="Cation efflux protein, cytoplasmic domain"/>
    <property type="match status" value="1"/>
</dbReference>
<keyword evidence="4" id="KW-1003">Cell membrane</keyword>
<evidence type="ECO:0000259" key="9">
    <source>
        <dbReference type="Pfam" id="PF01545"/>
    </source>
</evidence>
<evidence type="ECO:0000313" key="12">
    <source>
        <dbReference type="WBParaSite" id="L893_g9915.t1"/>
    </source>
</evidence>
<dbReference type="PANTHER" id="PTHR43840">
    <property type="entry name" value="MITOCHONDRIAL METAL TRANSPORTER 1-RELATED"/>
    <property type="match status" value="1"/>
</dbReference>
<feature type="transmembrane region" description="Helical" evidence="8">
    <location>
        <begin position="12"/>
        <end position="34"/>
    </location>
</feature>
<feature type="domain" description="Cation efflux protein cytoplasmic" evidence="10">
    <location>
        <begin position="106"/>
        <end position="155"/>
    </location>
</feature>
<comment type="subcellular location">
    <subcellularLocation>
        <location evidence="1">Membrane</location>
        <topology evidence="1">Multi-pass membrane protein</topology>
    </subcellularLocation>
</comment>
<dbReference type="SUPFAM" id="SSF161111">
    <property type="entry name" value="Cation efflux protein transmembrane domain-like"/>
    <property type="match status" value="1"/>
</dbReference>
<dbReference type="WBParaSite" id="L893_g9915.t1">
    <property type="protein sequence ID" value="L893_g9915.t1"/>
    <property type="gene ID" value="L893_g9915"/>
</dbReference>
<keyword evidence="11" id="KW-1185">Reference proteome</keyword>
<evidence type="ECO:0000313" key="11">
    <source>
        <dbReference type="Proteomes" id="UP000095287"/>
    </source>
</evidence>
<dbReference type="GO" id="GO:0015341">
    <property type="term" value="F:zinc efflux antiporter activity"/>
    <property type="evidence" value="ECO:0007669"/>
    <property type="project" value="TreeGrafter"/>
</dbReference>
<dbReference type="GO" id="GO:0005886">
    <property type="term" value="C:plasma membrane"/>
    <property type="evidence" value="ECO:0007669"/>
    <property type="project" value="TreeGrafter"/>
</dbReference>
<dbReference type="InterPro" id="IPR058533">
    <property type="entry name" value="Cation_efflux_TM"/>
</dbReference>
<evidence type="ECO:0000256" key="1">
    <source>
        <dbReference type="ARBA" id="ARBA00004141"/>
    </source>
</evidence>
<accession>A0A1I8AXC9</accession>
<dbReference type="Pfam" id="PF01545">
    <property type="entry name" value="Cation_efflux"/>
    <property type="match status" value="1"/>
</dbReference>
<dbReference type="InterPro" id="IPR002524">
    <property type="entry name" value="Cation_efflux"/>
</dbReference>
<dbReference type="AlphaFoldDB" id="A0A1I8AXC9"/>
<proteinExistence type="inferred from homology"/>
<feature type="transmembrane region" description="Helical" evidence="8">
    <location>
        <begin position="54"/>
        <end position="71"/>
    </location>
</feature>
<evidence type="ECO:0000259" key="10">
    <source>
        <dbReference type="Pfam" id="PF16916"/>
    </source>
</evidence>
<evidence type="ECO:0000256" key="8">
    <source>
        <dbReference type="SAM" id="Phobius"/>
    </source>
</evidence>
<dbReference type="SUPFAM" id="SSF160240">
    <property type="entry name" value="Cation efflux protein cytoplasmic domain-like"/>
    <property type="match status" value="1"/>
</dbReference>
<dbReference type="InterPro" id="IPR027469">
    <property type="entry name" value="Cation_efflux_TMD_sf"/>
</dbReference>
<dbReference type="InterPro" id="IPR050291">
    <property type="entry name" value="CDF_Transporter"/>
</dbReference>
<evidence type="ECO:0000256" key="4">
    <source>
        <dbReference type="ARBA" id="ARBA00022475"/>
    </source>
</evidence>
<feature type="transmembrane region" description="Helical" evidence="8">
    <location>
        <begin position="77"/>
        <end position="94"/>
    </location>
</feature>
<evidence type="ECO:0000256" key="7">
    <source>
        <dbReference type="ARBA" id="ARBA00023136"/>
    </source>
</evidence>
<keyword evidence="6 8" id="KW-1133">Transmembrane helix</keyword>
<evidence type="ECO:0000256" key="2">
    <source>
        <dbReference type="ARBA" id="ARBA00008873"/>
    </source>
</evidence>
<comment type="similarity">
    <text evidence="2">Belongs to the cation diffusion facilitator (CDF) transporter (TC 2.A.4) family. SLC30A subfamily.</text>
</comment>
<dbReference type="PANTHER" id="PTHR43840:SF41">
    <property type="entry name" value="CATION-EFFLUX PUMP FIEF"/>
    <property type="match status" value="1"/>
</dbReference>
<keyword evidence="7 8" id="KW-0472">Membrane</keyword>
<dbReference type="GO" id="GO:0015086">
    <property type="term" value="F:cadmium ion transmembrane transporter activity"/>
    <property type="evidence" value="ECO:0007669"/>
    <property type="project" value="TreeGrafter"/>
</dbReference>
<dbReference type="GO" id="GO:0006882">
    <property type="term" value="P:intracellular zinc ion homeostasis"/>
    <property type="evidence" value="ECO:0007669"/>
    <property type="project" value="TreeGrafter"/>
</dbReference>
<keyword evidence="5 8" id="KW-0812">Transmembrane</keyword>
<dbReference type="NCBIfam" id="TIGR01297">
    <property type="entry name" value="CDF"/>
    <property type="match status" value="1"/>
</dbReference>
<reference evidence="12" key="1">
    <citation type="submission" date="2016-11" db="UniProtKB">
        <authorList>
            <consortium name="WormBaseParasite"/>
        </authorList>
    </citation>
    <scope>IDENTIFICATION</scope>
</reference>
<sequence length="155" mass="16714">LKNPTPLGDATVGIAVMLLSLGLTVALLMVQARVVRLTGSTAVRADSLHYRSDLLLNASILVALVLARFGWPQVDAYFGLGIALYILWSALQIARESSAILMDKELPGEVSEQMMTLVCAVPGVQGAHDLRTRVSGNRWFVQVDLELPGTLTLTE</sequence>
<keyword evidence="3" id="KW-0813">Transport</keyword>
<dbReference type="Proteomes" id="UP000095287">
    <property type="component" value="Unplaced"/>
</dbReference>
<dbReference type="InterPro" id="IPR036837">
    <property type="entry name" value="Cation_efflux_CTD_sf"/>
</dbReference>